<reference evidence="1 2" key="1">
    <citation type="submission" date="2017-04" db="EMBL/GenBank/DDBJ databases">
        <authorList>
            <person name="Afonso C.L."/>
            <person name="Miller P.J."/>
            <person name="Scott M.A."/>
            <person name="Spackman E."/>
            <person name="Goraichik I."/>
            <person name="Dimitrov K.M."/>
            <person name="Suarez D.L."/>
            <person name="Swayne D.E."/>
        </authorList>
    </citation>
    <scope>NUCLEOTIDE SEQUENCE [LARGE SCALE GENOMIC DNA]</scope>
    <source>
        <strain evidence="1 2">DSM 12555</strain>
    </source>
</reference>
<sequence>MILKLINKSISGTVIALCLVFMVGCSSNVTLKGSVDKSSNLKSKVNLQNDLLKSIKKAALQGKVINCDFPVYSTSIQHIQAEIGKSDKAASIPQIKNSKFYTYSKYNLVFGVKRDQVFEVRSFDNRLKQLPFSMVNKFLGHPEYNAVINGERIIGYTIIAENNGTKEKYKIKLEFVFSKPVKATSDPILNHYFVLDPRSTADDMANDPGIQW</sequence>
<dbReference type="InterPro" id="IPR025453">
    <property type="entry name" value="DUF4309"/>
</dbReference>
<dbReference type="AlphaFoldDB" id="A0A1W1WYX0"/>
<gene>
    <name evidence="1" type="ORF">SAMN02745134_00125</name>
</gene>
<dbReference type="Pfam" id="PF14172">
    <property type="entry name" value="DUF4309"/>
    <property type="match status" value="1"/>
</dbReference>
<dbReference type="RefSeq" id="WP_176212559.1">
    <property type="nucleotide sequence ID" value="NZ_FWXH01000002.1"/>
</dbReference>
<dbReference type="Proteomes" id="UP000192468">
    <property type="component" value="Unassembled WGS sequence"/>
</dbReference>
<protein>
    <recommendedName>
        <fullName evidence="3">Lipoprotein</fullName>
    </recommendedName>
</protein>
<evidence type="ECO:0000313" key="1">
    <source>
        <dbReference type="EMBL" id="SMC16638.1"/>
    </source>
</evidence>
<evidence type="ECO:0008006" key="3">
    <source>
        <dbReference type="Google" id="ProtNLM"/>
    </source>
</evidence>
<organism evidence="1 2">
    <name type="scientific">Clostridium acidisoli DSM 12555</name>
    <dbReference type="NCBI Taxonomy" id="1121291"/>
    <lineage>
        <taxon>Bacteria</taxon>
        <taxon>Bacillati</taxon>
        <taxon>Bacillota</taxon>
        <taxon>Clostridia</taxon>
        <taxon>Eubacteriales</taxon>
        <taxon>Clostridiaceae</taxon>
        <taxon>Clostridium</taxon>
    </lineage>
</organism>
<dbReference type="STRING" id="1121291.SAMN02745134_00125"/>
<dbReference type="EMBL" id="FWXH01000002">
    <property type="protein sequence ID" value="SMC16638.1"/>
    <property type="molecule type" value="Genomic_DNA"/>
</dbReference>
<evidence type="ECO:0000313" key="2">
    <source>
        <dbReference type="Proteomes" id="UP000192468"/>
    </source>
</evidence>
<accession>A0A1W1WYX0</accession>
<keyword evidence="2" id="KW-1185">Reference proteome</keyword>
<proteinExistence type="predicted"/>
<name>A0A1W1WYX0_9CLOT</name>
<dbReference type="PROSITE" id="PS51257">
    <property type="entry name" value="PROKAR_LIPOPROTEIN"/>
    <property type="match status" value="1"/>
</dbReference>